<keyword evidence="10" id="KW-0862">Zinc</keyword>
<dbReference type="PANTHER" id="PTHR19376:SF37">
    <property type="entry name" value="DNA-DIRECTED RNA POLYMERASE II SUBUNIT RPB1"/>
    <property type="match status" value="1"/>
</dbReference>
<dbReference type="Ensembl" id="ENSPMGT00000029398.1">
    <property type="protein sequence ID" value="ENSPMGP00000027596.1"/>
    <property type="gene ID" value="ENSPMGG00000019734.1"/>
</dbReference>
<dbReference type="InterPro" id="IPR000722">
    <property type="entry name" value="RNA_pol_asu"/>
</dbReference>
<keyword evidence="3 20" id="KW-0240">DNA-directed RNA polymerase</keyword>
<evidence type="ECO:0000256" key="3">
    <source>
        <dbReference type="ARBA" id="ARBA00022478"/>
    </source>
</evidence>
<feature type="transmembrane region" description="Helical" evidence="22">
    <location>
        <begin position="968"/>
        <end position="988"/>
    </location>
</feature>
<comment type="function">
    <text evidence="19">RNA-dependent RNA polymerase that catalyzes the extension of a non-coding RNA (ncRNA) at the 3'-end using the four ribonucleoside triphosphates as substrates. An internal ncRNA sequence near the 3'-end serves as a template in a single-round Pol II-mediated RNA polymerization reaction. May decrease the stability of ncRNAs that repress Pol II-mediated gene transcription.</text>
</comment>
<organism evidence="24 25">
    <name type="scientific">Periophthalmus magnuspinnatus</name>
    <dbReference type="NCBI Taxonomy" id="409849"/>
    <lineage>
        <taxon>Eukaryota</taxon>
        <taxon>Metazoa</taxon>
        <taxon>Chordata</taxon>
        <taxon>Craniata</taxon>
        <taxon>Vertebrata</taxon>
        <taxon>Euteleostomi</taxon>
        <taxon>Actinopterygii</taxon>
        <taxon>Neopterygii</taxon>
        <taxon>Teleostei</taxon>
        <taxon>Neoteleostei</taxon>
        <taxon>Acanthomorphata</taxon>
        <taxon>Gobiaria</taxon>
        <taxon>Gobiiformes</taxon>
        <taxon>Gobioidei</taxon>
        <taxon>Gobiidae</taxon>
        <taxon>Oxudercinae</taxon>
        <taxon>Periophthalmus</taxon>
    </lineage>
</organism>
<keyword evidence="6 20" id="KW-0808">Transferase</keyword>
<keyword evidence="7 20" id="KW-0548">Nucleotidyltransferase</keyword>
<keyword evidence="13" id="KW-0238">DNA-binding</keyword>
<dbReference type="GO" id="GO:0003968">
    <property type="term" value="F:RNA-directed RNA polymerase activity"/>
    <property type="evidence" value="ECO:0007669"/>
    <property type="project" value="UniProtKB-EC"/>
</dbReference>
<proteinExistence type="inferred from homology"/>
<evidence type="ECO:0000256" key="17">
    <source>
        <dbReference type="ARBA" id="ARBA00051968"/>
    </source>
</evidence>
<dbReference type="SUPFAM" id="SSF64484">
    <property type="entry name" value="beta and beta-prime subunits of DNA dependent RNA-polymerase"/>
    <property type="match status" value="1"/>
</dbReference>
<evidence type="ECO:0000256" key="5">
    <source>
        <dbReference type="ARBA" id="ARBA00022553"/>
    </source>
</evidence>
<reference evidence="24" key="2">
    <citation type="submission" date="2025-09" db="UniProtKB">
        <authorList>
            <consortium name="Ensembl"/>
        </authorList>
    </citation>
    <scope>IDENTIFICATION</scope>
</reference>
<evidence type="ECO:0000256" key="1">
    <source>
        <dbReference type="ARBA" id="ARBA00004123"/>
    </source>
</evidence>
<keyword evidence="4" id="KW-1017">Isopeptide bond</keyword>
<keyword evidence="14 20" id="KW-0804">Transcription</keyword>
<dbReference type="Gene3D" id="6.20.50.80">
    <property type="match status" value="1"/>
</dbReference>
<dbReference type="Proteomes" id="UP000261520">
    <property type="component" value="Unplaced"/>
</dbReference>
<dbReference type="CDD" id="cd02584">
    <property type="entry name" value="RNAP_II_Rpb1_C"/>
    <property type="match status" value="1"/>
</dbReference>
<sequence length="990" mass="111127">MSVTEGGIKYPETTEGGRPKLGGLMDPRQGVIERSGRCQTCAGNMTECPGHFGHIELAKPVFHVGFVTKIMKVLRCVCFFCSKLLVDAMQKSGRPLKSIKQRLKGKEGRVRGNLMGKRVDFSARTVITPDPNLQIDQVGVPRSIAANMTFPEILLQIQFKLVRRGNSQYPGAKYIIRDNGDRIDLRFHPKPSDLHLQIGYKVERHMCDGDIVIFNRQPTLHKMSMMGHRVRILPWSTFRLNLSVTTPYNADFDGDEMNLHLPQSLETRAEIQELAMVPRMIVTPQSNRPVMGIVQDTLTAVRKFTKRDVFLERVNIMNLLMFLSTWDGKMPQPAILKPRPLWTGKQIFSLIIPGHINVIRTHSTHPDDEDSGHSIGIGDSIADAKTYLDIQNTIKKAKQDVIEVSIKYIYAHNNELEPTPGNTLRQTFENQVNRILNDARDKTGSSAQKSLSEYNNFKSMVVAGSKGSKINISQVIAVVGQQNVEGKRIPFGFKHRTLPHFIKDDYGPESRGFVENSYLAGLTPTEFFFHAMGGREGLIDTAVKTAETGYIQRRLIKSMESVMVKYDGTVRNSINQVVQLRYGEDGSDSIKIFRINTRTPTDLHPLRAHPGEMVGALAAQSLGEPATQMTLNTFHYAGVSAKNVTLGVPRLKELINISKRPKTPSLTVFLLGQAARDAERAKDILCRLEHTTLRKVNAPEYLTLELKRQKCVTLFTFSGSSCGRRIVIWVLLFSLELPILTKIIITEDGEFKALQEWILETDGVSLMRVLSEKDVDPVRTTSNDIVEIFTVLGIEAVRKALERELYHVISFDGSYVNYRHLALLCDTMTCRGHLMAITRHGINRQDTGPLMKCSFEETVDVLMEASSHGEVDPMKGVSENIMLGQLAPAGTGCFDLLLDAEKCKYGMEIPTNIPGISVAGRKSHIYHRLHTNQFNVYGCTRSTFICVLLYTQYILVSTRIILVCTDVYAVYTCVYCCTLSIYSCVLLYTQ</sequence>
<evidence type="ECO:0000256" key="19">
    <source>
        <dbReference type="ARBA" id="ARBA00058652"/>
    </source>
</evidence>
<dbReference type="Gene3D" id="4.10.320.40">
    <property type="match status" value="1"/>
</dbReference>
<protein>
    <recommendedName>
        <fullName evidence="20">DNA-directed RNA polymerase subunit</fullName>
        <ecNumber evidence="20">2.7.7.6</ecNumber>
    </recommendedName>
</protein>
<comment type="catalytic activity">
    <reaction evidence="18">
        <text>RNA(n) + a ribonucleoside 5'-triphosphate = RNA(n+1) + diphosphate</text>
        <dbReference type="Rhea" id="RHEA:21248"/>
        <dbReference type="Rhea" id="RHEA-COMP:14527"/>
        <dbReference type="Rhea" id="RHEA-COMP:17342"/>
        <dbReference type="ChEBI" id="CHEBI:33019"/>
        <dbReference type="ChEBI" id="CHEBI:61557"/>
        <dbReference type="ChEBI" id="CHEBI:140395"/>
        <dbReference type="EC" id="2.7.7.6"/>
    </reaction>
    <physiologicalReaction direction="left-to-right" evidence="18">
        <dbReference type="Rhea" id="RHEA:21249"/>
    </physiologicalReaction>
    <physiologicalReaction direction="right-to-left" evidence="18">
        <dbReference type="Rhea" id="RHEA:21250"/>
    </physiologicalReaction>
</comment>
<dbReference type="CDD" id="cd02733">
    <property type="entry name" value="RNAP_II_RPB1_N"/>
    <property type="match status" value="1"/>
</dbReference>
<dbReference type="Pfam" id="PF04983">
    <property type="entry name" value="RNA_pol_Rpb1_3"/>
    <property type="match status" value="1"/>
</dbReference>
<dbReference type="FunFam" id="4.10.860.120:FF:000005">
    <property type="entry name" value="DNA-directed RNA polymerase subunit"/>
    <property type="match status" value="1"/>
</dbReference>
<evidence type="ECO:0000256" key="2">
    <source>
        <dbReference type="ARBA" id="ARBA00006460"/>
    </source>
</evidence>
<evidence type="ECO:0000256" key="13">
    <source>
        <dbReference type="ARBA" id="ARBA00023125"/>
    </source>
</evidence>
<dbReference type="InterPro" id="IPR007080">
    <property type="entry name" value="RNA_pol_Rpb1_1"/>
</dbReference>
<evidence type="ECO:0000256" key="7">
    <source>
        <dbReference type="ARBA" id="ARBA00022695"/>
    </source>
</evidence>
<keyword evidence="11" id="KW-0460">Magnesium</keyword>
<comment type="catalytic activity">
    <reaction evidence="17">
        <text>a 3'-end ribonucleotidyl-ribonucleotide-RNA + H2O = a 3'-end ribonucleotide-RNA + a ribonucleoside 5'-phosphate + H(+)</text>
        <dbReference type="Rhea" id="RHEA:77763"/>
        <dbReference type="Rhea" id="RHEA-COMP:17428"/>
        <dbReference type="Rhea" id="RHEA-COMP:18982"/>
        <dbReference type="ChEBI" id="CHEBI:15377"/>
        <dbReference type="ChEBI" id="CHEBI:15378"/>
        <dbReference type="ChEBI" id="CHEBI:58043"/>
        <dbReference type="ChEBI" id="CHEBI:74896"/>
        <dbReference type="ChEBI" id="CHEBI:197502"/>
    </reaction>
    <physiologicalReaction direction="left-to-right" evidence="17">
        <dbReference type="Rhea" id="RHEA:77764"/>
    </physiologicalReaction>
</comment>
<keyword evidence="22" id="KW-0812">Transmembrane</keyword>
<name>A0A3B4BGE5_9GOBI</name>
<dbReference type="FunFam" id="1.10.150.390:FF:000001">
    <property type="entry name" value="DNA-directed RNA polymerase subunit"/>
    <property type="match status" value="1"/>
</dbReference>
<dbReference type="InterPro" id="IPR044893">
    <property type="entry name" value="RNA_pol_Rpb1_clamp_domain"/>
</dbReference>
<comment type="function">
    <text evidence="20">DNA-dependent RNA polymerase catalyzes the transcription of DNA into RNA using the four ribonucleoside triphosphates as substrates.</text>
</comment>
<dbReference type="AlphaFoldDB" id="A0A3B4BGE5"/>
<dbReference type="InterPro" id="IPR007066">
    <property type="entry name" value="RNA_pol_Rpb1_3"/>
</dbReference>
<dbReference type="Pfam" id="PF00623">
    <property type="entry name" value="RNA_pol_Rpb1_2"/>
    <property type="match status" value="1"/>
</dbReference>
<evidence type="ECO:0000256" key="22">
    <source>
        <dbReference type="SAM" id="Phobius"/>
    </source>
</evidence>
<evidence type="ECO:0000256" key="6">
    <source>
        <dbReference type="ARBA" id="ARBA00022679"/>
    </source>
</evidence>
<keyword evidence="22" id="KW-0472">Membrane</keyword>
<dbReference type="Gene3D" id="1.10.150.390">
    <property type="match status" value="1"/>
</dbReference>
<dbReference type="InterPro" id="IPR007083">
    <property type="entry name" value="RNA_pol_Rpb1_4"/>
</dbReference>
<evidence type="ECO:0000256" key="15">
    <source>
        <dbReference type="ARBA" id="ARBA00023242"/>
    </source>
</evidence>
<dbReference type="GO" id="GO:0003677">
    <property type="term" value="F:DNA binding"/>
    <property type="evidence" value="ECO:0007669"/>
    <property type="project" value="UniProtKB-KW"/>
</dbReference>
<evidence type="ECO:0000256" key="16">
    <source>
        <dbReference type="ARBA" id="ARBA00051466"/>
    </source>
</evidence>
<dbReference type="Gene3D" id="2.40.40.20">
    <property type="match status" value="1"/>
</dbReference>
<evidence type="ECO:0000256" key="20">
    <source>
        <dbReference type="RuleBase" id="RU004279"/>
    </source>
</evidence>
<dbReference type="EC" id="2.7.7.6" evidence="20"/>
<keyword evidence="12" id="KW-0832">Ubl conjugation</keyword>
<evidence type="ECO:0000256" key="21">
    <source>
        <dbReference type="SAM" id="MobiDB-lite"/>
    </source>
</evidence>
<dbReference type="InterPro" id="IPR038120">
    <property type="entry name" value="Rpb1_funnel_sf"/>
</dbReference>
<evidence type="ECO:0000256" key="4">
    <source>
        <dbReference type="ARBA" id="ARBA00022499"/>
    </source>
</evidence>
<dbReference type="Gene3D" id="4.10.860.120">
    <property type="entry name" value="RNA polymerase II, clamp domain"/>
    <property type="match status" value="1"/>
</dbReference>
<dbReference type="SMART" id="SM00663">
    <property type="entry name" value="RPOLA_N"/>
    <property type="match status" value="1"/>
</dbReference>
<dbReference type="GO" id="GO:0046872">
    <property type="term" value="F:metal ion binding"/>
    <property type="evidence" value="ECO:0007669"/>
    <property type="project" value="UniProtKB-KW"/>
</dbReference>
<keyword evidence="25" id="KW-1185">Reference proteome</keyword>
<evidence type="ECO:0000256" key="8">
    <source>
        <dbReference type="ARBA" id="ARBA00022723"/>
    </source>
</evidence>
<evidence type="ECO:0000256" key="10">
    <source>
        <dbReference type="ARBA" id="ARBA00022833"/>
    </source>
</evidence>
<dbReference type="InterPro" id="IPR007081">
    <property type="entry name" value="RNA_pol_Rpb1_5"/>
</dbReference>
<keyword evidence="8" id="KW-0479">Metal-binding</keyword>
<dbReference type="PANTHER" id="PTHR19376">
    <property type="entry name" value="DNA-DIRECTED RNA POLYMERASE"/>
    <property type="match status" value="1"/>
</dbReference>
<evidence type="ECO:0000259" key="23">
    <source>
        <dbReference type="SMART" id="SM00663"/>
    </source>
</evidence>
<dbReference type="Pfam" id="PF05000">
    <property type="entry name" value="RNA_pol_Rpb1_4"/>
    <property type="match status" value="1"/>
</dbReference>
<dbReference type="FunFam" id="2.40.40.20:FF:000019">
    <property type="entry name" value="DNA-directed RNA polymerase II subunit RPB1"/>
    <property type="match status" value="1"/>
</dbReference>
<feature type="region of interest" description="Disordered" evidence="21">
    <location>
        <begin position="1"/>
        <end position="25"/>
    </location>
</feature>
<keyword evidence="15" id="KW-0539">Nucleus</keyword>
<dbReference type="Gene3D" id="1.10.132.30">
    <property type="match status" value="1"/>
</dbReference>
<comment type="catalytic activity">
    <reaction evidence="16">
        <text>RNA(n) + a ribonucleoside 5'-triphosphate = RNA(n+1) + diphosphate</text>
        <dbReference type="Rhea" id="RHEA:21248"/>
        <dbReference type="Rhea" id="RHEA-COMP:14527"/>
        <dbReference type="Rhea" id="RHEA-COMP:17342"/>
        <dbReference type="ChEBI" id="CHEBI:33019"/>
        <dbReference type="ChEBI" id="CHEBI:61557"/>
        <dbReference type="ChEBI" id="CHEBI:140395"/>
        <dbReference type="EC" id="2.7.7.48"/>
    </reaction>
    <physiologicalReaction direction="left-to-right" evidence="16">
        <dbReference type="Rhea" id="RHEA:21249"/>
    </physiologicalReaction>
</comment>
<comment type="subcellular location">
    <subcellularLocation>
        <location evidence="1">Nucleus</location>
    </subcellularLocation>
</comment>
<dbReference type="Pfam" id="PF04998">
    <property type="entry name" value="RNA_pol_Rpb1_5"/>
    <property type="match status" value="1"/>
</dbReference>
<keyword evidence="5" id="KW-0597">Phosphoprotein</keyword>
<dbReference type="Gene3D" id="6.10.250.2940">
    <property type="match status" value="1"/>
</dbReference>
<evidence type="ECO:0000313" key="24">
    <source>
        <dbReference type="Ensembl" id="ENSPMGP00000027596.1"/>
    </source>
</evidence>
<dbReference type="InterPro" id="IPR006592">
    <property type="entry name" value="RNA_pol_N"/>
</dbReference>
<dbReference type="Gene3D" id="3.30.1490.180">
    <property type="entry name" value="RNA polymerase ii"/>
    <property type="match status" value="1"/>
</dbReference>
<dbReference type="FunFam" id="1.10.132.30:FF:000001">
    <property type="entry name" value="DNA-directed RNA polymerase subunit"/>
    <property type="match status" value="1"/>
</dbReference>
<dbReference type="GO" id="GO:0003899">
    <property type="term" value="F:DNA-directed RNA polymerase activity"/>
    <property type="evidence" value="ECO:0007669"/>
    <property type="project" value="UniProtKB-EC"/>
</dbReference>
<dbReference type="InterPro" id="IPR045867">
    <property type="entry name" value="DNA-dir_RpoC_beta_prime"/>
</dbReference>
<dbReference type="Pfam" id="PF04997">
    <property type="entry name" value="RNA_pol_Rpb1_1"/>
    <property type="match status" value="1"/>
</dbReference>
<evidence type="ECO:0000256" key="12">
    <source>
        <dbReference type="ARBA" id="ARBA00022843"/>
    </source>
</evidence>
<keyword evidence="9" id="KW-0677">Repeat</keyword>
<evidence type="ECO:0000256" key="18">
    <source>
        <dbReference type="ARBA" id="ARBA00052255"/>
    </source>
</evidence>
<reference evidence="24" key="1">
    <citation type="submission" date="2025-08" db="UniProtKB">
        <authorList>
            <consortium name="Ensembl"/>
        </authorList>
    </citation>
    <scope>IDENTIFICATION</scope>
</reference>
<evidence type="ECO:0000256" key="14">
    <source>
        <dbReference type="ARBA" id="ARBA00023163"/>
    </source>
</evidence>
<keyword evidence="22" id="KW-1133">Transmembrane helix</keyword>
<comment type="similarity">
    <text evidence="2 20">Belongs to the RNA polymerase beta' chain family.</text>
</comment>
<dbReference type="GO" id="GO:0006351">
    <property type="term" value="P:DNA-templated transcription"/>
    <property type="evidence" value="ECO:0007669"/>
    <property type="project" value="InterPro"/>
</dbReference>
<accession>A0A3B4BGE5</accession>
<feature type="domain" description="RNA polymerase N-terminal" evidence="23">
    <location>
        <begin position="58"/>
        <end position="305"/>
    </location>
</feature>
<evidence type="ECO:0000256" key="11">
    <source>
        <dbReference type="ARBA" id="ARBA00022842"/>
    </source>
</evidence>
<dbReference type="GO" id="GO:0005665">
    <property type="term" value="C:RNA polymerase II, core complex"/>
    <property type="evidence" value="ECO:0007669"/>
    <property type="project" value="TreeGrafter"/>
</dbReference>
<evidence type="ECO:0000256" key="9">
    <source>
        <dbReference type="ARBA" id="ARBA00022737"/>
    </source>
</evidence>
<evidence type="ECO:0000313" key="25">
    <source>
        <dbReference type="Proteomes" id="UP000261520"/>
    </source>
</evidence>